<proteinExistence type="predicted"/>
<dbReference type="EMBL" id="ACEC01000115">
    <property type="protein sequence ID" value="EEG29191.1"/>
    <property type="molecule type" value="Genomic_DNA"/>
</dbReference>
<accession>C0EHA4</accession>
<dbReference type="Proteomes" id="UP000003340">
    <property type="component" value="Unassembled WGS sequence"/>
</dbReference>
<keyword evidence="2" id="KW-1185">Reference proteome</keyword>
<gene>
    <name evidence="1" type="ORF">CLOSTMETH_03304</name>
</gene>
<organism evidence="1 2">
    <name type="scientific">[Clostridium] methylpentosum DSM 5476</name>
    <dbReference type="NCBI Taxonomy" id="537013"/>
    <lineage>
        <taxon>Bacteria</taxon>
        <taxon>Bacillati</taxon>
        <taxon>Bacillota</taxon>
        <taxon>Clostridia</taxon>
        <taxon>Eubacteriales</taxon>
        <taxon>Oscillospiraceae</taxon>
        <taxon>Oscillospiraceae incertae sedis</taxon>
    </lineage>
</organism>
<dbReference type="HOGENOM" id="CLU_2536701_0_0_9"/>
<protein>
    <submittedName>
        <fullName evidence="1">Uncharacterized protein</fullName>
    </submittedName>
</protein>
<reference evidence="1 2" key="1">
    <citation type="submission" date="2009-01" db="EMBL/GenBank/DDBJ databases">
        <authorList>
            <person name="Fulton L."/>
            <person name="Clifton S."/>
            <person name="Fulton B."/>
            <person name="Xu J."/>
            <person name="Minx P."/>
            <person name="Pepin K.H."/>
            <person name="Johnson M."/>
            <person name="Bhonagiri V."/>
            <person name="Nash W.E."/>
            <person name="Mardis E.R."/>
            <person name="Wilson R.K."/>
        </authorList>
    </citation>
    <scope>NUCLEOTIDE SEQUENCE [LARGE SCALE GENOMIC DNA]</scope>
    <source>
        <strain evidence="1 2">DSM 5476</strain>
    </source>
</reference>
<sequence length="83" mass="9312">MIRNLRKLSEGFILVETLSESLSFVYATVTTGYKKASLPSSGRTEGMLFIATKKMKSSLLSDQLFEINSLLAEMQANWFQLVT</sequence>
<evidence type="ECO:0000313" key="1">
    <source>
        <dbReference type="EMBL" id="EEG29191.1"/>
    </source>
</evidence>
<reference evidence="1 2" key="2">
    <citation type="submission" date="2009-02" db="EMBL/GenBank/DDBJ databases">
        <title>Draft genome sequence of Clostridium methylpentosum (DSM 5476).</title>
        <authorList>
            <person name="Sudarsanam P."/>
            <person name="Ley R."/>
            <person name="Guruge J."/>
            <person name="Turnbaugh P.J."/>
            <person name="Mahowald M."/>
            <person name="Liep D."/>
            <person name="Gordon J."/>
        </authorList>
    </citation>
    <scope>NUCLEOTIDE SEQUENCE [LARGE SCALE GENOMIC DNA]</scope>
    <source>
        <strain evidence="1 2">DSM 5476</strain>
    </source>
</reference>
<name>C0EHA4_9FIRM</name>
<evidence type="ECO:0000313" key="2">
    <source>
        <dbReference type="Proteomes" id="UP000003340"/>
    </source>
</evidence>
<dbReference type="AlphaFoldDB" id="C0EHA4"/>
<comment type="caution">
    <text evidence="1">The sequence shown here is derived from an EMBL/GenBank/DDBJ whole genome shotgun (WGS) entry which is preliminary data.</text>
</comment>